<accession>A0AAN7TJT8</accession>
<evidence type="ECO:0000313" key="3">
    <source>
        <dbReference type="Proteomes" id="UP001310890"/>
    </source>
</evidence>
<dbReference type="InterPro" id="IPR052565">
    <property type="entry name" value="Glutaredoxin-like_YDR286C"/>
</dbReference>
<dbReference type="PANTHER" id="PTHR33558">
    <property type="entry name" value="GLUTAREDOXIN-LIKE PROTEIN C5ORF63 HOMOLOG"/>
    <property type="match status" value="1"/>
</dbReference>
<dbReference type="PANTHER" id="PTHR33558:SF1">
    <property type="entry name" value="GLUTAREDOXIN-LIKE PROTEIN C5ORF63 HOMOLOG"/>
    <property type="match status" value="1"/>
</dbReference>
<sequence>MKPSSILYNHLLRLTLFTRSNCALCDTAKAVLANVRAQRHVDYAEVDVMSAGRGRWKDPYEFDTPVLTPVKLHVEKYKDDRKTASTTEQARKLMHRFKEHEVQAVMDQVERDPGVAM</sequence>
<gene>
    <name evidence="2" type="ORF">LTR62_001990</name>
</gene>
<name>A0AAN7TJT8_9PEZI</name>
<dbReference type="InterPro" id="IPR008554">
    <property type="entry name" value="Glutaredoxin-like"/>
</dbReference>
<evidence type="ECO:0000313" key="2">
    <source>
        <dbReference type="EMBL" id="KAK5114833.1"/>
    </source>
</evidence>
<dbReference type="InterPro" id="IPR036249">
    <property type="entry name" value="Thioredoxin-like_sf"/>
</dbReference>
<keyword evidence="1" id="KW-0249">Electron transport</keyword>
<comment type="caution">
    <text evidence="2">The sequence shown here is derived from an EMBL/GenBank/DDBJ whole genome shotgun (WGS) entry which is preliminary data.</text>
</comment>
<protein>
    <recommendedName>
        <fullName evidence="1">Glutaredoxin-like protein</fullName>
    </recommendedName>
</protein>
<dbReference type="SUPFAM" id="SSF52833">
    <property type="entry name" value="Thioredoxin-like"/>
    <property type="match status" value="1"/>
</dbReference>
<proteinExistence type="inferred from homology"/>
<reference evidence="2" key="1">
    <citation type="submission" date="2023-08" db="EMBL/GenBank/DDBJ databases">
        <title>Black Yeasts Isolated from many extreme environments.</title>
        <authorList>
            <person name="Coleine C."/>
            <person name="Stajich J.E."/>
            <person name="Selbmann L."/>
        </authorList>
    </citation>
    <scope>NUCLEOTIDE SEQUENCE</scope>
    <source>
        <strain evidence="2">CCFEE 5401</strain>
    </source>
</reference>
<dbReference type="Pfam" id="PF05768">
    <property type="entry name" value="Glrx-like"/>
    <property type="match status" value="1"/>
</dbReference>
<dbReference type="AlphaFoldDB" id="A0AAN7TJT8"/>
<dbReference type="EMBL" id="JAVRRL010000015">
    <property type="protein sequence ID" value="KAK5114833.1"/>
    <property type="molecule type" value="Genomic_DNA"/>
</dbReference>
<dbReference type="Proteomes" id="UP001310890">
    <property type="component" value="Unassembled WGS sequence"/>
</dbReference>
<keyword evidence="1" id="KW-0813">Transport</keyword>
<dbReference type="Gene3D" id="3.40.30.10">
    <property type="entry name" value="Glutaredoxin"/>
    <property type="match status" value="1"/>
</dbReference>
<evidence type="ECO:0000256" key="1">
    <source>
        <dbReference type="RuleBase" id="RU363082"/>
    </source>
</evidence>
<comment type="similarity">
    <text evidence="1">Belongs to the glutaredoxin family.</text>
</comment>
<organism evidence="2 3">
    <name type="scientific">Meristemomyces frigidus</name>
    <dbReference type="NCBI Taxonomy" id="1508187"/>
    <lineage>
        <taxon>Eukaryota</taxon>
        <taxon>Fungi</taxon>
        <taxon>Dikarya</taxon>
        <taxon>Ascomycota</taxon>
        <taxon>Pezizomycotina</taxon>
        <taxon>Dothideomycetes</taxon>
        <taxon>Dothideomycetidae</taxon>
        <taxon>Mycosphaerellales</taxon>
        <taxon>Teratosphaeriaceae</taxon>
        <taxon>Meristemomyces</taxon>
    </lineage>
</organism>